<reference evidence="1" key="2">
    <citation type="journal article" date="2015" name="Fish Shellfish Immunol.">
        <title>Early steps in the European eel (Anguilla anguilla)-Vibrio vulnificus interaction in the gills: Role of the RtxA13 toxin.</title>
        <authorList>
            <person name="Callol A."/>
            <person name="Pajuelo D."/>
            <person name="Ebbesson L."/>
            <person name="Teles M."/>
            <person name="MacKenzie S."/>
            <person name="Amaro C."/>
        </authorList>
    </citation>
    <scope>NUCLEOTIDE SEQUENCE</scope>
</reference>
<reference evidence="1" key="1">
    <citation type="submission" date="2014-11" db="EMBL/GenBank/DDBJ databases">
        <authorList>
            <person name="Amaro Gonzalez C."/>
        </authorList>
    </citation>
    <scope>NUCLEOTIDE SEQUENCE</scope>
</reference>
<organism evidence="1">
    <name type="scientific">Anguilla anguilla</name>
    <name type="common">European freshwater eel</name>
    <name type="synonym">Muraena anguilla</name>
    <dbReference type="NCBI Taxonomy" id="7936"/>
    <lineage>
        <taxon>Eukaryota</taxon>
        <taxon>Metazoa</taxon>
        <taxon>Chordata</taxon>
        <taxon>Craniata</taxon>
        <taxon>Vertebrata</taxon>
        <taxon>Euteleostomi</taxon>
        <taxon>Actinopterygii</taxon>
        <taxon>Neopterygii</taxon>
        <taxon>Teleostei</taxon>
        <taxon>Anguilliformes</taxon>
        <taxon>Anguillidae</taxon>
        <taxon>Anguilla</taxon>
    </lineage>
</organism>
<accession>A0A0E9UXT1</accession>
<sequence length="39" mass="4516">MKGFTVKNWFGLLPARMLQGKESGNSLQETNPQNFRNIY</sequence>
<name>A0A0E9UXT1_ANGAN</name>
<dbReference type="AlphaFoldDB" id="A0A0E9UXT1"/>
<protein>
    <submittedName>
        <fullName evidence="1">Uncharacterized protein</fullName>
    </submittedName>
</protein>
<dbReference type="EMBL" id="GBXM01037888">
    <property type="protein sequence ID" value="JAH70689.1"/>
    <property type="molecule type" value="Transcribed_RNA"/>
</dbReference>
<evidence type="ECO:0000313" key="1">
    <source>
        <dbReference type="EMBL" id="JAH70689.1"/>
    </source>
</evidence>
<proteinExistence type="predicted"/>